<evidence type="ECO:0000256" key="3">
    <source>
        <dbReference type="SAM" id="MobiDB-lite"/>
    </source>
</evidence>
<dbReference type="NCBIfam" id="NF033747">
    <property type="entry name" value="class_E_sortase"/>
    <property type="match status" value="1"/>
</dbReference>
<dbReference type="AlphaFoldDB" id="D2NQ76"/>
<dbReference type="SUPFAM" id="SSF63817">
    <property type="entry name" value="Sortase"/>
    <property type="match status" value="1"/>
</dbReference>
<dbReference type="HOGENOM" id="CLU_045680_5_0_11"/>
<sequence length="271" mass="29835">MKDKERHPAPKNIHNPKDKGERMSQGTAPTAERRPRTVLHWIIQITGELLITVGLLLLLFVAWQLWWTNIDADRTQSQAVSTLVQEFDSNPAEPLPDWDPNTPPAGLSEPGHGEVFGIVYIPKFGSDYQRPATQGTSSDVLDSLGLGHYEGSAMPGQVGNFSLAGHRQTRGKVLNDIDLLTEGDHIYVRTKDGYYTYTVYSHEIVQPDQVEVIEPVPGQPGVAPTERLLTLTTCHPRYGDTERYIVHARLESWRPAAAGAPAEIAASVAGS</sequence>
<dbReference type="EMBL" id="AP011540">
    <property type="protein sequence ID" value="BAI65794.1"/>
    <property type="molecule type" value="Genomic_DNA"/>
</dbReference>
<name>D2NQ76_ROTMD</name>
<dbReference type="GO" id="GO:0016787">
    <property type="term" value="F:hydrolase activity"/>
    <property type="evidence" value="ECO:0007669"/>
    <property type="project" value="UniProtKB-KW"/>
</dbReference>
<evidence type="ECO:0000256" key="1">
    <source>
        <dbReference type="ARBA" id="ARBA00022801"/>
    </source>
</evidence>
<reference evidence="5 6" key="3">
    <citation type="journal article" date="2010" name="Sequencing">
        <title>Complete Genome Sequence of Rothia mucilaginosa DY-18: A Clinical Isolate with Dense Meshwork-Like Structures from a Persistent Apical Periodontitis Lesion.</title>
        <authorList>
            <person name="Yamane K."/>
            <person name="Nambu T."/>
            <person name="Yamanaka T."/>
            <person name="Mashimo C."/>
            <person name="Sugimori C."/>
            <person name="Leung K.-P."/>
            <person name="Fukushima H."/>
        </authorList>
    </citation>
    <scope>NUCLEOTIDE SEQUENCE [LARGE SCALE GENOMIC DNA]</scope>
    <source>
        <strain evidence="5 6">DY-18</strain>
    </source>
</reference>
<dbReference type="InterPro" id="IPR042003">
    <property type="entry name" value="Sortase_E"/>
</dbReference>
<dbReference type="CDD" id="cd05830">
    <property type="entry name" value="Sortase_E"/>
    <property type="match status" value="1"/>
</dbReference>
<keyword evidence="4" id="KW-1133">Transmembrane helix</keyword>
<dbReference type="eggNOG" id="COG3764">
    <property type="taxonomic scope" value="Bacteria"/>
</dbReference>
<dbReference type="Proteomes" id="UP000001883">
    <property type="component" value="Chromosome"/>
</dbReference>
<feature type="region of interest" description="Disordered" evidence="3">
    <location>
        <begin position="1"/>
        <end position="32"/>
    </location>
</feature>
<keyword evidence="1" id="KW-0378">Hydrolase</keyword>
<reference evidence="5 6" key="2">
    <citation type="journal article" date="2010" name="J Osaka Dent Univ">
        <title>Isolation and identification of Rothia mucilaginosa from persistent apical periodontitis lesions.</title>
        <authorList>
            <person name="Yamane K."/>
            <person name="Yoshida M."/>
            <person name="Fujihira T."/>
            <person name="Baba T."/>
            <person name="Tsuji N."/>
            <person name="Hayashi H."/>
            <person name="Sugimori C."/>
            <person name="Yamanaka T."/>
            <person name="Mashimo C."/>
            <person name="Nambu T."/>
            <person name="Kawai H."/>
            <person name="Fukushima H."/>
        </authorList>
    </citation>
    <scope>NUCLEOTIDE SEQUENCE [LARGE SCALE GENOMIC DNA]</scope>
    <source>
        <strain evidence="5 6">DY-18</strain>
    </source>
</reference>
<feature type="transmembrane region" description="Helical" evidence="4">
    <location>
        <begin position="41"/>
        <end position="67"/>
    </location>
</feature>
<reference evidence="6" key="1">
    <citation type="submission" date="2009-07" db="EMBL/GenBank/DDBJ databases">
        <title>Complete genome sequence of Rothia mucilaginosa DJ.</title>
        <authorList>
            <person name="Yamane K."/>
            <person name="Nambu T."/>
            <person name="Mashimo C."/>
            <person name="Sugimori C."/>
            <person name="Yamanaka T."/>
            <person name="Leung K."/>
            <person name="Fukushima H."/>
        </authorList>
    </citation>
    <scope>NUCLEOTIDE SEQUENCE [LARGE SCALE GENOMIC DNA]</scope>
    <source>
        <strain evidence="6">DY-18</strain>
    </source>
</reference>
<keyword evidence="4" id="KW-0812">Transmembrane</keyword>
<organism evidence="5 6">
    <name type="scientific">Rothia mucilaginosa (strain DY-18)</name>
    <name type="common">Stomatococcus mucilaginosus</name>
    <dbReference type="NCBI Taxonomy" id="680646"/>
    <lineage>
        <taxon>Bacteria</taxon>
        <taxon>Bacillati</taxon>
        <taxon>Actinomycetota</taxon>
        <taxon>Actinomycetes</taxon>
        <taxon>Micrococcales</taxon>
        <taxon>Micrococcaceae</taxon>
        <taxon>Rothia</taxon>
    </lineage>
</organism>
<dbReference type="KEGG" id="rmu:RMDY18_19620"/>
<evidence type="ECO:0000313" key="6">
    <source>
        <dbReference type="Proteomes" id="UP000001883"/>
    </source>
</evidence>
<feature type="active site" description="Acyl-thioester intermediate" evidence="2">
    <location>
        <position position="234"/>
    </location>
</feature>
<evidence type="ECO:0000256" key="4">
    <source>
        <dbReference type="SAM" id="Phobius"/>
    </source>
</evidence>
<dbReference type="Gene3D" id="2.40.260.10">
    <property type="entry name" value="Sortase"/>
    <property type="match status" value="1"/>
</dbReference>
<dbReference type="InterPro" id="IPR053465">
    <property type="entry name" value="Sortase_Class_E"/>
</dbReference>
<evidence type="ECO:0000256" key="2">
    <source>
        <dbReference type="PIRSR" id="PIRSR605754-1"/>
    </source>
</evidence>
<evidence type="ECO:0000313" key="5">
    <source>
        <dbReference type="EMBL" id="BAI65794.1"/>
    </source>
</evidence>
<gene>
    <name evidence="5" type="ordered locus">RMDY18_19620</name>
</gene>
<dbReference type="NCBIfam" id="TIGR01076">
    <property type="entry name" value="sortase_fam"/>
    <property type="match status" value="1"/>
</dbReference>
<dbReference type="STRING" id="680646.RMDY18_19620"/>
<dbReference type="InterPro" id="IPR023365">
    <property type="entry name" value="Sortase_dom-sf"/>
</dbReference>
<accession>D2NQ76</accession>
<feature type="active site" description="Proton donor/acceptor" evidence="2">
    <location>
        <position position="166"/>
    </location>
</feature>
<proteinExistence type="predicted"/>
<keyword evidence="4" id="KW-0472">Membrane</keyword>
<dbReference type="Pfam" id="PF04203">
    <property type="entry name" value="Sortase"/>
    <property type="match status" value="1"/>
</dbReference>
<keyword evidence="6" id="KW-1185">Reference proteome</keyword>
<protein>
    <submittedName>
        <fullName evidence="5">Sortase</fullName>
    </submittedName>
</protein>
<dbReference type="InterPro" id="IPR005754">
    <property type="entry name" value="Sortase"/>
</dbReference>